<dbReference type="Pfam" id="PF00528">
    <property type="entry name" value="BPD_transp_1"/>
    <property type="match status" value="1"/>
</dbReference>
<feature type="transmembrane region" description="Helical" evidence="8">
    <location>
        <begin position="102"/>
        <end position="124"/>
    </location>
</feature>
<feature type="transmembrane region" description="Helical" evidence="8">
    <location>
        <begin position="231"/>
        <end position="252"/>
    </location>
</feature>
<comment type="caution">
    <text evidence="10">The sequence shown here is derived from an EMBL/GenBank/DDBJ whole genome shotgun (WGS) entry which is preliminary data.</text>
</comment>
<evidence type="ECO:0000256" key="2">
    <source>
        <dbReference type="ARBA" id="ARBA00022448"/>
    </source>
</evidence>
<dbReference type="SUPFAM" id="SSF161098">
    <property type="entry name" value="MetI-like"/>
    <property type="match status" value="1"/>
</dbReference>
<dbReference type="Proteomes" id="UP000013750">
    <property type="component" value="Unassembled WGS sequence"/>
</dbReference>
<keyword evidence="2 8" id="KW-0813">Transport</keyword>
<name>R2XK49_9ENTE</name>
<keyword evidence="7 8" id="KW-0472">Membrane</keyword>
<evidence type="ECO:0000313" key="10">
    <source>
        <dbReference type="EMBL" id="EOI55294.1"/>
    </source>
</evidence>
<feature type="domain" description="ABC transmembrane type-1" evidence="9">
    <location>
        <begin position="64"/>
        <end position="252"/>
    </location>
</feature>
<feature type="transmembrane region" description="Helical" evidence="8">
    <location>
        <begin position="189"/>
        <end position="211"/>
    </location>
</feature>
<protein>
    <recommendedName>
        <fullName evidence="9">ABC transmembrane type-1 domain-containing protein</fullName>
    </recommendedName>
</protein>
<evidence type="ECO:0000256" key="7">
    <source>
        <dbReference type="ARBA" id="ARBA00023136"/>
    </source>
</evidence>
<keyword evidence="13" id="KW-1185">Reference proteome</keyword>
<evidence type="ECO:0000256" key="3">
    <source>
        <dbReference type="ARBA" id="ARBA00022475"/>
    </source>
</evidence>
<keyword evidence="4" id="KW-0997">Cell inner membrane</keyword>
<dbReference type="Proteomes" id="UP000014160">
    <property type="component" value="Unassembled WGS sequence"/>
</dbReference>
<keyword evidence="5 8" id="KW-0812">Transmembrane</keyword>
<dbReference type="PANTHER" id="PTHR43357:SF4">
    <property type="entry name" value="INNER MEMBRANE ABC TRANSPORTER PERMEASE PROTEIN YDCV"/>
    <property type="match status" value="1"/>
</dbReference>
<dbReference type="AlphaFoldDB" id="R2XK49"/>
<dbReference type="HOGENOM" id="CLU_016047_3_1_9"/>
<evidence type="ECO:0000313" key="13">
    <source>
        <dbReference type="Proteomes" id="UP000014160"/>
    </source>
</evidence>
<dbReference type="GO" id="GO:0005886">
    <property type="term" value="C:plasma membrane"/>
    <property type="evidence" value="ECO:0007669"/>
    <property type="project" value="UniProtKB-SubCell"/>
</dbReference>
<organism evidence="10 12">
    <name type="scientific">Enterococcus gilvus ATCC BAA-350</name>
    <dbReference type="NCBI Taxonomy" id="1158614"/>
    <lineage>
        <taxon>Bacteria</taxon>
        <taxon>Bacillati</taxon>
        <taxon>Bacillota</taxon>
        <taxon>Bacilli</taxon>
        <taxon>Lactobacillales</taxon>
        <taxon>Enterococcaceae</taxon>
        <taxon>Enterococcus</taxon>
    </lineage>
</organism>
<evidence type="ECO:0000256" key="8">
    <source>
        <dbReference type="RuleBase" id="RU363032"/>
    </source>
</evidence>
<evidence type="ECO:0000313" key="12">
    <source>
        <dbReference type="Proteomes" id="UP000013750"/>
    </source>
</evidence>
<comment type="subcellular location">
    <subcellularLocation>
        <location evidence="1">Cell inner membrane</location>
        <topology evidence="1">Multi-pass membrane protein</topology>
    </subcellularLocation>
    <subcellularLocation>
        <location evidence="8">Cell membrane</location>
        <topology evidence="8">Multi-pass membrane protein</topology>
    </subcellularLocation>
</comment>
<dbReference type="EMBL" id="ASWH01000001">
    <property type="protein sequence ID" value="EOW82163.1"/>
    <property type="molecule type" value="Genomic_DNA"/>
</dbReference>
<reference evidence="10 12" key="1">
    <citation type="submission" date="2013-02" db="EMBL/GenBank/DDBJ databases">
        <title>The Genome Sequence of Enterococcus gilvus ATCC BAA-350.</title>
        <authorList>
            <consortium name="The Broad Institute Genome Sequencing Platform"/>
            <consortium name="The Broad Institute Genome Sequencing Center for Infectious Disease"/>
            <person name="Earl A.M."/>
            <person name="Gilmore M.S."/>
            <person name="Lebreton F."/>
            <person name="Walker B."/>
            <person name="Young S.K."/>
            <person name="Zeng Q."/>
            <person name="Gargeya S."/>
            <person name="Fitzgerald M."/>
            <person name="Haas B."/>
            <person name="Abouelleil A."/>
            <person name="Alvarado L."/>
            <person name="Arachchi H.M."/>
            <person name="Berlin A.M."/>
            <person name="Chapman S.B."/>
            <person name="Dewar J."/>
            <person name="Goldberg J."/>
            <person name="Griggs A."/>
            <person name="Gujja S."/>
            <person name="Hansen M."/>
            <person name="Howarth C."/>
            <person name="Imamovic A."/>
            <person name="Larimer J."/>
            <person name="McCowan C."/>
            <person name="Murphy C."/>
            <person name="Neiman D."/>
            <person name="Pearson M."/>
            <person name="Priest M."/>
            <person name="Roberts A."/>
            <person name="Saif S."/>
            <person name="Shea T."/>
            <person name="Sisk P."/>
            <person name="Sykes S."/>
            <person name="Wortman J."/>
            <person name="Nusbaum C."/>
            <person name="Birren B."/>
        </authorList>
    </citation>
    <scope>NUCLEOTIDE SEQUENCE [LARGE SCALE GENOMIC DNA]</scope>
    <source>
        <strain evidence="10 12">ATCC BAA-350</strain>
    </source>
</reference>
<evidence type="ECO:0000256" key="5">
    <source>
        <dbReference type="ARBA" id="ARBA00022692"/>
    </source>
</evidence>
<dbReference type="EMBL" id="AJDQ01000008">
    <property type="protein sequence ID" value="EOI55294.1"/>
    <property type="molecule type" value="Genomic_DNA"/>
</dbReference>
<feature type="transmembrane region" description="Helical" evidence="8">
    <location>
        <begin position="60"/>
        <end position="81"/>
    </location>
</feature>
<dbReference type="InterPro" id="IPR000515">
    <property type="entry name" value="MetI-like"/>
</dbReference>
<dbReference type="OrthoDB" id="9782004at2"/>
<evidence type="ECO:0000256" key="4">
    <source>
        <dbReference type="ARBA" id="ARBA00022519"/>
    </source>
</evidence>
<dbReference type="PROSITE" id="PS50928">
    <property type="entry name" value="ABC_TM1"/>
    <property type="match status" value="1"/>
</dbReference>
<dbReference type="Gene3D" id="1.10.3720.10">
    <property type="entry name" value="MetI-like"/>
    <property type="match status" value="1"/>
</dbReference>
<dbReference type="GO" id="GO:0055085">
    <property type="term" value="P:transmembrane transport"/>
    <property type="evidence" value="ECO:0007669"/>
    <property type="project" value="InterPro"/>
</dbReference>
<dbReference type="eggNOG" id="COG1177">
    <property type="taxonomic scope" value="Bacteria"/>
</dbReference>
<dbReference type="PATRIC" id="fig|1158614.3.peg.2495"/>
<feature type="transmembrane region" description="Helical" evidence="8">
    <location>
        <begin position="12"/>
        <end position="32"/>
    </location>
</feature>
<dbReference type="PANTHER" id="PTHR43357">
    <property type="entry name" value="INNER MEMBRANE ABC TRANSPORTER PERMEASE PROTEIN YDCV"/>
    <property type="match status" value="1"/>
</dbReference>
<accession>R2XK49</accession>
<sequence length="265" mass="29792">MVKLSSKTSYYLLLLTAFVLLLPMLFLVLWSFSDQWMYPSLFPEKVALKSLNQMRLDPSFFPAVVNSFFIAIATTLISLLIAMPAAKYFSLQKLLAPRWIEVMIYLPLILPAIAIVTSTQTLFLQVHLTGTFFGIILIHTYFCLPYAMQILLESYRQLGEGYQLTAESLGAKPWTIFWSITWPLMRPGLTTAASLVFIVSFSQYLPTFFIGGGKIITLPLLLLPYANNGRFGLASMYSVVFLLCTMLGVFILKKAIGGVTYGTER</sequence>
<reference evidence="11 13" key="2">
    <citation type="submission" date="2013-03" db="EMBL/GenBank/DDBJ databases">
        <title>The Genome Sequence of Enterococcus gilvus ATCC BAA-350 (PacBio/Illumina hybrid assembly).</title>
        <authorList>
            <consortium name="The Broad Institute Genomics Platform"/>
            <consortium name="The Broad Institute Genome Sequencing Center for Infectious Disease"/>
            <person name="Earl A."/>
            <person name="Russ C."/>
            <person name="Gilmore M."/>
            <person name="Surin D."/>
            <person name="Walker B."/>
            <person name="Young S."/>
            <person name="Zeng Q."/>
            <person name="Gargeya S."/>
            <person name="Fitzgerald M."/>
            <person name="Haas B."/>
            <person name="Abouelleil A."/>
            <person name="Allen A.W."/>
            <person name="Alvarado L."/>
            <person name="Arachchi H.M."/>
            <person name="Berlin A.M."/>
            <person name="Chapman S.B."/>
            <person name="Gainer-Dewar J."/>
            <person name="Goldberg J."/>
            <person name="Griggs A."/>
            <person name="Gujja S."/>
            <person name="Hansen M."/>
            <person name="Howarth C."/>
            <person name="Imamovic A."/>
            <person name="Ireland A."/>
            <person name="Larimer J."/>
            <person name="McCowan C."/>
            <person name="Murphy C."/>
            <person name="Pearson M."/>
            <person name="Poon T.W."/>
            <person name="Priest M."/>
            <person name="Roberts A."/>
            <person name="Saif S."/>
            <person name="Shea T."/>
            <person name="Sisk P."/>
            <person name="Sykes S."/>
            <person name="Wortman J."/>
            <person name="Nusbaum C."/>
            <person name="Birren B."/>
        </authorList>
    </citation>
    <scope>NUCLEOTIDE SEQUENCE [LARGE SCALE GENOMIC DNA]</scope>
    <source>
        <strain evidence="11 13">ATCC BAA-350</strain>
    </source>
</reference>
<evidence type="ECO:0000259" key="9">
    <source>
        <dbReference type="PROSITE" id="PS50928"/>
    </source>
</evidence>
<dbReference type="RefSeq" id="WP_010780875.1">
    <property type="nucleotide sequence ID" value="NZ_ASWH01000001.1"/>
</dbReference>
<keyword evidence="3" id="KW-1003">Cell membrane</keyword>
<feature type="transmembrane region" description="Helical" evidence="8">
    <location>
        <begin position="130"/>
        <end position="148"/>
    </location>
</feature>
<evidence type="ECO:0000256" key="6">
    <source>
        <dbReference type="ARBA" id="ARBA00022989"/>
    </source>
</evidence>
<dbReference type="CDD" id="cd06261">
    <property type="entry name" value="TM_PBP2"/>
    <property type="match status" value="1"/>
</dbReference>
<proteinExistence type="inferred from homology"/>
<evidence type="ECO:0000256" key="1">
    <source>
        <dbReference type="ARBA" id="ARBA00004429"/>
    </source>
</evidence>
<comment type="similarity">
    <text evidence="8">Belongs to the binding-protein-dependent transport system permease family.</text>
</comment>
<evidence type="ECO:0000313" key="11">
    <source>
        <dbReference type="EMBL" id="EOW82163.1"/>
    </source>
</evidence>
<keyword evidence="6 8" id="KW-1133">Transmembrane helix</keyword>
<dbReference type="InterPro" id="IPR035906">
    <property type="entry name" value="MetI-like_sf"/>
</dbReference>
<gene>
    <name evidence="11" type="ORF">I592_01465</name>
    <name evidence="10" type="ORF">UKC_02501</name>
</gene>